<dbReference type="AlphaFoldDB" id="A0A8J3NSR2"/>
<reference evidence="2 3" key="1">
    <citation type="submission" date="2021-01" db="EMBL/GenBank/DDBJ databases">
        <title>Whole genome shotgun sequence of Catellatospora chokoriensis NBRC 107358.</title>
        <authorList>
            <person name="Komaki H."/>
            <person name="Tamura T."/>
        </authorList>
    </citation>
    <scope>NUCLEOTIDE SEQUENCE [LARGE SCALE GENOMIC DNA]</scope>
    <source>
        <strain evidence="2 3">NBRC 107358</strain>
    </source>
</reference>
<sequence>MSEHHEQLARRYERLLALFPAAHRHEYEDEMIGVLMAGAKPQQRFPGLRETANLVRCAAWMRLGGRGASVADGRWAPAAAVFGLVASFMMLTYQLGRAGSSLASFWRFDDVFPWLPGRLWLPLAGWALAVVFAFTGFRLVAAAGAWVAVLAEAVTAFRDYPDNPTGVLQSWWMLVLGVGGALALTARGRTRPQASLGARRTVVLTLAFAMLAVLPTIEVMLAVVTRTPGGAVDSIGALGGWNTSGGFGYYYVSGIISVVLGRILVLVILYCLVRTAAPVRRRLLAMFAPALALQMLVPVAFNGFIVSTQRFNPPVLLVPGQWVLLIVFPLVLFVAGALLVERGERHAYLIALGRSAEREARLKRATAPS</sequence>
<feature type="transmembrane region" description="Helical" evidence="1">
    <location>
        <begin position="248"/>
        <end position="271"/>
    </location>
</feature>
<feature type="transmembrane region" description="Helical" evidence="1">
    <location>
        <begin position="115"/>
        <end position="134"/>
    </location>
</feature>
<keyword evidence="1" id="KW-1133">Transmembrane helix</keyword>
<dbReference type="RefSeq" id="WP_191841588.1">
    <property type="nucleotide sequence ID" value="NZ_BAAALB010000012.1"/>
</dbReference>
<feature type="transmembrane region" description="Helical" evidence="1">
    <location>
        <begin position="170"/>
        <end position="190"/>
    </location>
</feature>
<proteinExistence type="predicted"/>
<dbReference type="Proteomes" id="UP000619293">
    <property type="component" value="Unassembled WGS sequence"/>
</dbReference>
<feature type="transmembrane region" description="Helical" evidence="1">
    <location>
        <begin position="283"/>
        <end position="301"/>
    </location>
</feature>
<evidence type="ECO:0000256" key="1">
    <source>
        <dbReference type="SAM" id="Phobius"/>
    </source>
</evidence>
<protein>
    <submittedName>
        <fullName evidence="2">Uncharacterized protein</fullName>
    </submittedName>
</protein>
<comment type="caution">
    <text evidence="2">The sequence shown here is derived from an EMBL/GenBank/DDBJ whole genome shotgun (WGS) entry which is preliminary data.</text>
</comment>
<accession>A0A8J3NSR2</accession>
<dbReference type="EMBL" id="BONG01000026">
    <property type="protein sequence ID" value="GIF90778.1"/>
    <property type="molecule type" value="Genomic_DNA"/>
</dbReference>
<feature type="transmembrane region" description="Helical" evidence="1">
    <location>
        <begin position="139"/>
        <end position="158"/>
    </location>
</feature>
<evidence type="ECO:0000313" key="2">
    <source>
        <dbReference type="EMBL" id="GIF90778.1"/>
    </source>
</evidence>
<feature type="transmembrane region" description="Helical" evidence="1">
    <location>
        <begin position="202"/>
        <end position="224"/>
    </location>
</feature>
<keyword evidence="3" id="KW-1185">Reference proteome</keyword>
<keyword evidence="1" id="KW-0472">Membrane</keyword>
<feature type="transmembrane region" description="Helical" evidence="1">
    <location>
        <begin position="75"/>
        <end position="95"/>
    </location>
</feature>
<evidence type="ECO:0000313" key="3">
    <source>
        <dbReference type="Proteomes" id="UP000619293"/>
    </source>
</evidence>
<name>A0A8J3NSR2_9ACTN</name>
<organism evidence="2 3">
    <name type="scientific">Catellatospora chokoriensis</name>
    <dbReference type="NCBI Taxonomy" id="310353"/>
    <lineage>
        <taxon>Bacteria</taxon>
        <taxon>Bacillati</taxon>
        <taxon>Actinomycetota</taxon>
        <taxon>Actinomycetes</taxon>
        <taxon>Micromonosporales</taxon>
        <taxon>Micromonosporaceae</taxon>
        <taxon>Catellatospora</taxon>
    </lineage>
</organism>
<keyword evidence="1" id="KW-0812">Transmembrane</keyword>
<feature type="transmembrane region" description="Helical" evidence="1">
    <location>
        <begin position="321"/>
        <end position="340"/>
    </location>
</feature>
<gene>
    <name evidence="2" type="ORF">Cch02nite_42220</name>
</gene>